<dbReference type="EMBL" id="ML179067">
    <property type="protein sequence ID" value="THV03416.1"/>
    <property type="molecule type" value="Genomic_DNA"/>
</dbReference>
<reference evidence="1 2" key="1">
    <citation type="journal article" date="2019" name="Nat. Ecol. Evol.">
        <title>Megaphylogeny resolves global patterns of mushroom evolution.</title>
        <authorList>
            <person name="Varga T."/>
            <person name="Krizsan K."/>
            <person name="Foldi C."/>
            <person name="Dima B."/>
            <person name="Sanchez-Garcia M."/>
            <person name="Sanchez-Ramirez S."/>
            <person name="Szollosi G.J."/>
            <person name="Szarkandi J.G."/>
            <person name="Papp V."/>
            <person name="Albert L."/>
            <person name="Andreopoulos W."/>
            <person name="Angelini C."/>
            <person name="Antonin V."/>
            <person name="Barry K.W."/>
            <person name="Bougher N.L."/>
            <person name="Buchanan P."/>
            <person name="Buyck B."/>
            <person name="Bense V."/>
            <person name="Catcheside P."/>
            <person name="Chovatia M."/>
            <person name="Cooper J."/>
            <person name="Damon W."/>
            <person name="Desjardin D."/>
            <person name="Finy P."/>
            <person name="Geml J."/>
            <person name="Haridas S."/>
            <person name="Hughes K."/>
            <person name="Justo A."/>
            <person name="Karasinski D."/>
            <person name="Kautmanova I."/>
            <person name="Kiss B."/>
            <person name="Kocsube S."/>
            <person name="Kotiranta H."/>
            <person name="LaButti K.M."/>
            <person name="Lechner B.E."/>
            <person name="Liimatainen K."/>
            <person name="Lipzen A."/>
            <person name="Lukacs Z."/>
            <person name="Mihaltcheva S."/>
            <person name="Morgado L.N."/>
            <person name="Niskanen T."/>
            <person name="Noordeloos M.E."/>
            <person name="Ohm R.A."/>
            <person name="Ortiz-Santana B."/>
            <person name="Ovrebo C."/>
            <person name="Racz N."/>
            <person name="Riley R."/>
            <person name="Savchenko A."/>
            <person name="Shiryaev A."/>
            <person name="Soop K."/>
            <person name="Spirin V."/>
            <person name="Szebenyi C."/>
            <person name="Tomsovsky M."/>
            <person name="Tulloss R.E."/>
            <person name="Uehling J."/>
            <person name="Grigoriev I.V."/>
            <person name="Vagvolgyi C."/>
            <person name="Papp T."/>
            <person name="Martin F.M."/>
            <person name="Miettinen O."/>
            <person name="Hibbett D.S."/>
            <person name="Nagy L.G."/>
        </authorList>
    </citation>
    <scope>NUCLEOTIDE SEQUENCE [LARGE SCALE GENOMIC DNA]</scope>
    <source>
        <strain evidence="1 2">CBS 962.96</strain>
    </source>
</reference>
<sequence>MPTEKKNKEQKTMYHNYMLLHLYVRIRISVLSSFPTRFKLAPLMCISLAQHSFPSLFYQSPLPPALSLLPHHPLLPFLLCNQHLHFKRSHISTPSTRNSLSIPLYPVHLPLQKRLSWKFESAPGTVTIYPSGPV</sequence>
<dbReference type="Proteomes" id="UP000297245">
    <property type="component" value="Unassembled WGS sequence"/>
</dbReference>
<gene>
    <name evidence="1" type="ORF">K435DRAFT_285337</name>
</gene>
<name>A0A4V4HHN6_DENBC</name>
<evidence type="ECO:0000313" key="2">
    <source>
        <dbReference type="Proteomes" id="UP000297245"/>
    </source>
</evidence>
<evidence type="ECO:0000313" key="1">
    <source>
        <dbReference type="EMBL" id="THV03416.1"/>
    </source>
</evidence>
<accession>A0A4V4HHN6</accession>
<proteinExistence type="predicted"/>
<organism evidence="1 2">
    <name type="scientific">Dendrothele bispora (strain CBS 962.96)</name>
    <dbReference type="NCBI Taxonomy" id="1314807"/>
    <lineage>
        <taxon>Eukaryota</taxon>
        <taxon>Fungi</taxon>
        <taxon>Dikarya</taxon>
        <taxon>Basidiomycota</taxon>
        <taxon>Agaricomycotina</taxon>
        <taxon>Agaricomycetes</taxon>
        <taxon>Agaricomycetidae</taxon>
        <taxon>Agaricales</taxon>
        <taxon>Agaricales incertae sedis</taxon>
        <taxon>Dendrothele</taxon>
    </lineage>
</organism>
<dbReference type="AlphaFoldDB" id="A0A4V4HHN6"/>
<keyword evidence="2" id="KW-1185">Reference proteome</keyword>
<protein>
    <submittedName>
        <fullName evidence="1">Uncharacterized protein</fullName>
    </submittedName>
</protein>